<comment type="caution">
    <text evidence="2">The sequence shown here is derived from an EMBL/GenBank/DDBJ whole genome shotgun (WGS) entry which is preliminary data.</text>
</comment>
<protein>
    <submittedName>
        <fullName evidence="2">Uncharacterized protein</fullName>
    </submittedName>
</protein>
<evidence type="ECO:0000256" key="1">
    <source>
        <dbReference type="SAM" id="MobiDB-lite"/>
    </source>
</evidence>
<name>A0AAD5SP91_9FUNG</name>
<dbReference type="Proteomes" id="UP001211907">
    <property type="component" value="Unassembled WGS sequence"/>
</dbReference>
<reference evidence="2" key="1">
    <citation type="submission" date="2020-05" db="EMBL/GenBank/DDBJ databases">
        <title>Phylogenomic resolution of chytrid fungi.</title>
        <authorList>
            <person name="Stajich J.E."/>
            <person name="Amses K."/>
            <person name="Simmons R."/>
            <person name="Seto K."/>
            <person name="Myers J."/>
            <person name="Bonds A."/>
            <person name="Quandt C.A."/>
            <person name="Barry K."/>
            <person name="Liu P."/>
            <person name="Grigoriev I."/>
            <person name="Longcore J.E."/>
            <person name="James T.Y."/>
        </authorList>
    </citation>
    <scope>NUCLEOTIDE SEQUENCE</scope>
    <source>
        <strain evidence="2">JEL0513</strain>
    </source>
</reference>
<dbReference type="EMBL" id="JADGJH010004280">
    <property type="protein sequence ID" value="KAJ3086429.1"/>
    <property type="molecule type" value="Genomic_DNA"/>
</dbReference>
<organism evidence="2 3">
    <name type="scientific">Physocladia obscura</name>
    <dbReference type="NCBI Taxonomy" id="109957"/>
    <lineage>
        <taxon>Eukaryota</taxon>
        <taxon>Fungi</taxon>
        <taxon>Fungi incertae sedis</taxon>
        <taxon>Chytridiomycota</taxon>
        <taxon>Chytridiomycota incertae sedis</taxon>
        <taxon>Chytridiomycetes</taxon>
        <taxon>Chytridiales</taxon>
        <taxon>Chytriomycetaceae</taxon>
        <taxon>Physocladia</taxon>
    </lineage>
</organism>
<sequence>MSKKHNFGNDEYSGDEQGEYDENQAGQSDAPVLAIAGGVAEDTTPKNADCR</sequence>
<proteinExistence type="predicted"/>
<keyword evidence="3" id="KW-1185">Reference proteome</keyword>
<evidence type="ECO:0000313" key="3">
    <source>
        <dbReference type="Proteomes" id="UP001211907"/>
    </source>
</evidence>
<dbReference type="AlphaFoldDB" id="A0AAD5SP91"/>
<accession>A0AAD5SP91</accession>
<feature type="compositionally biased region" description="Acidic residues" evidence="1">
    <location>
        <begin position="12"/>
        <end position="22"/>
    </location>
</feature>
<evidence type="ECO:0000313" key="2">
    <source>
        <dbReference type="EMBL" id="KAJ3086429.1"/>
    </source>
</evidence>
<gene>
    <name evidence="2" type="ORF">HK100_008706</name>
</gene>
<feature type="region of interest" description="Disordered" evidence="1">
    <location>
        <begin position="1"/>
        <end position="51"/>
    </location>
</feature>
<feature type="non-terminal residue" evidence="2">
    <location>
        <position position="51"/>
    </location>
</feature>